<comment type="caution">
    <text evidence="2">The sequence shown here is derived from an EMBL/GenBank/DDBJ whole genome shotgun (WGS) entry which is preliminary data.</text>
</comment>
<organism evidence="2 3">
    <name type="scientific">Leucocoprinus birnbaumii</name>
    <dbReference type="NCBI Taxonomy" id="56174"/>
    <lineage>
        <taxon>Eukaryota</taxon>
        <taxon>Fungi</taxon>
        <taxon>Dikarya</taxon>
        <taxon>Basidiomycota</taxon>
        <taxon>Agaricomycotina</taxon>
        <taxon>Agaricomycetes</taxon>
        <taxon>Agaricomycetidae</taxon>
        <taxon>Agaricales</taxon>
        <taxon>Agaricineae</taxon>
        <taxon>Agaricaceae</taxon>
        <taxon>Leucocoprinus</taxon>
    </lineage>
</organism>
<protein>
    <submittedName>
        <fullName evidence="2">Uncharacterized protein</fullName>
    </submittedName>
</protein>
<proteinExistence type="predicted"/>
<dbReference type="Proteomes" id="UP001213000">
    <property type="component" value="Unassembled WGS sequence"/>
</dbReference>
<dbReference type="AlphaFoldDB" id="A0AAD5VUE4"/>
<reference evidence="2" key="1">
    <citation type="submission" date="2022-07" db="EMBL/GenBank/DDBJ databases">
        <title>Genome Sequence of Leucocoprinus birnbaumii.</title>
        <authorList>
            <person name="Buettner E."/>
        </authorList>
    </citation>
    <scope>NUCLEOTIDE SEQUENCE</scope>
    <source>
        <strain evidence="2">VT141</strain>
    </source>
</reference>
<evidence type="ECO:0000256" key="1">
    <source>
        <dbReference type="SAM" id="Phobius"/>
    </source>
</evidence>
<evidence type="ECO:0000313" key="2">
    <source>
        <dbReference type="EMBL" id="KAJ3570132.1"/>
    </source>
</evidence>
<sequence length="345" mass="38964">MTIFSSQELGLFAKSLDENEIHELLRGSRNTQIVMIACFMWFGMYICGAMGHKRLMSVSAYEYLITSALEYEFFWIDREWTRGRGFFFLVCGIKSDQRVIGDEGFGQGADAVHSYFELTKLKKSRTATAFICNKFWNIFEHHRPVRAGLLVGIALSISLSFILLSISGKSLTIVTIPDAAVGTLSPSSGCKALPPENFWPTYIPPLLFHIYLYGLAISVGIMNKDFWDMSEATRKVLWEYRISDFRPNCHLTGILNRKITSTVTFLLTIIFSSRTHILWLSIPATFSPIILSATSITLTRKAITTRMLLANKTSILTDSQDSHFGAIELMPMVYTVKPVNDVIMM</sequence>
<gene>
    <name evidence="2" type="ORF">NP233_g4594</name>
</gene>
<keyword evidence="1" id="KW-0472">Membrane</keyword>
<feature type="transmembrane region" description="Helical" evidence="1">
    <location>
        <begin position="277"/>
        <end position="298"/>
    </location>
</feature>
<evidence type="ECO:0000313" key="3">
    <source>
        <dbReference type="Proteomes" id="UP001213000"/>
    </source>
</evidence>
<keyword evidence="3" id="KW-1185">Reference proteome</keyword>
<feature type="transmembrane region" description="Helical" evidence="1">
    <location>
        <begin position="33"/>
        <end position="51"/>
    </location>
</feature>
<keyword evidence="1" id="KW-1133">Transmembrane helix</keyword>
<dbReference type="EMBL" id="JANIEX010000252">
    <property type="protein sequence ID" value="KAJ3570132.1"/>
    <property type="molecule type" value="Genomic_DNA"/>
</dbReference>
<feature type="transmembrane region" description="Helical" evidence="1">
    <location>
        <begin position="202"/>
        <end position="222"/>
    </location>
</feature>
<feature type="transmembrane region" description="Helical" evidence="1">
    <location>
        <begin position="147"/>
        <end position="166"/>
    </location>
</feature>
<name>A0AAD5VUE4_9AGAR</name>
<accession>A0AAD5VUE4</accession>
<keyword evidence="1" id="KW-0812">Transmembrane</keyword>